<dbReference type="Proteomes" id="UP001149074">
    <property type="component" value="Unassembled WGS sequence"/>
</dbReference>
<dbReference type="GO" id="GO:0006488">
    <property type="term" value="P:dolichol-linked oligosaccharide biosynthetic process"/>
    <property type="evidence" value="ECO:0007669"/>
    <property type="project" value="InterPro"/>
</dbReference>
<keyword evidence="1" id="KW-0256">Endoplasmic reticulum</keyword>
<protein>
    <recommendedName>
        <fullName evidence="1">Man(5)GlcNAc(2)-PP-dolichol translocation protein RFT1</fullName>
    </recommendedName>
</protein>
<name>A0A9W9KEL9_9EURO</name>
<dbReference type="Pfam" id="PF04506">
    <property type="entry name" value="Rft-1"/>
    <property type="match status" value="1"/>
</dbReference>
<sequence length="93" mass="10026">MAAYVFLEVASMGAYGLVLANIVNMTVRTGWSVWFIQSFLLKNGDGIGANDLKIQPATYVLGVMASVARQRLSCLHKGLVPAITFSGAYILIM</sequence>
<proteinExistence type="inferred from homology"/>
<comment type="function">
    <text evidence="1">Intramembrane glycolipid transporter that operates in the biosynthetic pathway of dolichol-linked oligosaccharides, the glycan precursors employed in protein asparagine (N)-glycosylation. The sequential addition of sugars to dolichol pyrophosphate produces dolichol-linked oligosaccharides containing fourteen sugars, including two GlcNAcs, nine mannoses and three glucoses. Once assembled, the oligosaccharide is transferred from the lipid to nascent proteins by oligosaccharyltransferases. The assembly of dolichol-linked oligosaccharides begins on the cytosolic side of the endoplasmic reticulum membrane and finishes in its lumen. RFT1 could mediate the translocation of the cytosolically oriented intermediate DolPP-GlcNAc2Man5, produced by ALG11, into the ER lumen where dolichol-linked oligosaccharides assembly continues. However, the intramembrane lipid transporter activity could not be confirmed in vitro.</text>
</comment>
<keyword evidence="3" id="KW-1185">Reference proteome</keyword>
<comment type="subcellular location">
    <subcellularLocation>
        <location evidence="1">Endoplasmic reticulum membrane</location>
        <topology evidence="1">Multi-pass membrane protein</topology>
    </subcellularLocation>
</comment>
<reference evidence="2" key="2">
    <citation type="journal article" date="2023" name="IMA Fungus">
        <title>Comparative genomic study of the Penicillium genus elucidates a diverse pangenome and 15 lateral gene transfer events.</title>
        <authorList>
            <person name="Petersen C."/>
            <person name="Sorensen T."/>
            <person name="Nielsen M.R."/>
            <person name="Sondergaard T.E."/>
            <person name="Sorensen J.L."/>
            <person name="Fitzpatrick D.A."/>
            <person name="Frisvad J.C."/>
            <person name="Nielsen K.L."/>
        </authorList>
    </citation>
    <scope>NUCLEOTIDE SEQUENCE</scope>
    <source>
        <strain evidence="2">IBT 30761</strain>
    </source>
</reference>
<comment type="caution">
    <text evidence="2">The sequence shown here is derived from an EMBL/GenBank/DDBJ whole genome shotgun (WGS) entry which is preliminary data.</text>
</comment>
<gene>
    <name evidence="2" type="ORF">N7532_003397</name>
</gene>
<evidence type="ECO:0000256" key="1">
    <source>
        <dbReference type="RuleBase" id="RU365067"/>
    </source>
</evidence>
<evidence type="ECO:0000313" key="2">
    <source>
        <dbReference type="EMBL" id="KAJ5102868.1"/>
    </source>
</evidence>
<dbReference type="RefSeq" id="XP_056476248.1">
    <property type="nucleotide sequence ID" value="XM_056615891.1"/>
</dbReference>
<dbReference type="GO" id="GO:0005789">
    <property type="term" value="C:endoplasmic reticulum membrane"/>
    <property type="evidence" value="ECO:0007669"/>
    <property type="project" value="UniProtKB-SubCell"/>
</dbReference>
<evidence type="ECO:0000313" key="3">
    <source>
        <dbReference type="Proteomes" id="UP001149074"/>
    </source>
</evidence>
<accession>A0A9W9KEL9</accession>
<reference evidence="2" key="1">
    <citation type="submission" date="2022-11" db="EMBL/GenBank/DDBJ databases">
        <authorList>
            <person name="Petersen C."/>
        </authorList>
    </citation>
    <scope>NUCLEOTIDE SEQUENCE</scope>
    <source>
        <strain evidence="2">IBT 30761</strain>
    </source>
</reference>
<dbReference type="AlphaFoldDB" id="A0A9W9KEL9"/>
<keyword evidence="1" id="KW-0813">Transport</keyword>
<dbReference type="OrthoDB" id="9979195at2759"/>
<dbReference type="EMBL" id="JAPQKI010000004">
    <property type="protein sequence ID" value="KAJ5102868.1"/>
    <property type="molecule type" value="Genomic_DNA"/>
</dbReference>
<dbReference type="GeneID" id="81354870"/>
<dbReference type="InterPro" id="IPR007594">
    <property type="entry name" value="RFT1"/>
</dbReference>
<organism evidence="2 3">
    <name type="scientific">Penicillium argentinense</name>
    <dbReference type="NCBI Taxonomy" id="1131581"/>
    <lineage>
        <taxon>Eukaryota</taxon>
        <taxon>Fungi</taxon>
        <taxon>Dikarya</taxon>
        <taxon>Ascomycota</taxon>
        <taxon>Pezizomycotina</taxon>
        <taxon>Eurotiomycetes</taxon>
        <taxon>Eurotiomycetidae</taxon>
        <taxon>Eurotiales</taxon>
        <taxon>Aspergillaceae</taxon>
        <taxon>Penicillium</taxon>
    </lineage>
</organism>
<comment type="similarity">
    <text evidence="1">Belongs to the RFT1 family.</text>
</comment>